<dbReference type="InterPro" id="IPR015424">
    <property type="entry name" value="PyrdxlP-dep_Trfase"/>
</dbReference>
<evidence type="ECO:0000259" key="2">
    <source>
        <dbReference type="Pfam" id="PF00155"/>
    </source>
</evidence>
<dbReference type="InterPro" id="IPR015422">
    <property type="entry name" value="PyrdxlP-dep_Trfase_small"/>
</dbReference>
<dbReference type="CDD" id="cd00609">
    <property type="entry name" value="AAT_like"/>
    <property type="match status" value="1"/>
</dbReference>
<accession>A0A7J3JS78</accession>
<dbReference type="EC" id="2.6.1.-" evidence="1"/>
<gene>
    <name evidence="3" type="ORF">ENU30_06920</name>
</gene>
<proteinExistence type="inferred from homology"/>
<dbReference type="Gene3D" id="3.90.1150.10">
    <property type="entry name" value="Aspartate Aminotransferase, domain 1"/>
    <property type="match status" value="1"/>
</dbReference>
<dbReference type="EMBL" id="DTBZ01000131">
    <property type="protein sequence ID" value="HGQ18683.1"/>
    <property type="molecule type" value="Genomic_DNA"/>
</dbReference>
<keyword evidence="1 3" id="KW-0808">Transferase</keyword>
<comment type="cofactor">
    <cofactor evidence="1">
        <name>pyridoxal 5'-phosphate</name>
        <dbReference type="ChEBI" id="CHEBI:597326"/>
    </cofactor>
</comment>
<evidence type="ECO:0000313" key="3">
    <source>
        <dbReference type="EMBL" id="HGQ18683.1"/>
    </source>
</evidence>
<dbReference type="InterPro" id="IPR015421">
    <property type="entry name" value="PyrdxlP-dep_Trfase_major"/>
</dbReference>
<evidence type="ECO:0000256" key="1">
    <source>
        <dbReference type="RuleBase" id="RU000481"/>
    </source>
</evidence>
<dbReference type="Gene3D" id="3.40.640.10">
    <property type="entry name" value="Type I PLP-dependent aspartate aminotransferase-like (Major domain)"/>
    <property type="match status" value="1"/>
</dbReference>
<protein>
    <recommendedName>
        <fullName evidence="1">Aminotransferase</fullName>
        <ecNumber evidence="1">2.6.1.-</ecNumber>
    </recommendedName>
</protein>
<dbReference type="InterPro" id="IPR004838">
    <property type="entry name" value="NHTrfase_class1_PyrdxlP-BS"/>
</dbReference>
<comment type="similarity">
    <text evidence="1">Belongs to the class-I pyridoxal-phosphate-dependent aminotransferase family.</text>
</comment>
<reference evidence="3" key="1">
    <citation type="journal article" date="2020" name="mSystems">
        <title>Genome- and Community-Level Interaction Insights into Carbon Utilization and Element Cycling Functions of Hydrothermarchaeota in Hydrothermal Sediment.</title>
        <authorList>
            <person name="Zhou Z."/>
            <person name="Liu Y."/>
            <person name="Xu W."/>
            <person name="Pan J."/>
            <person name="Luo Z.H."/>
            <person name="Li M."/>
        </authorList>
    </citation>
    <scope>NUCLEOTIDE SEQUENCE [LARGE SCALE GENOMIC DNA]</scope>
    <source>
        <strain evidence="3">SpSt-657</strain>
    </source>
</reference>
<sequence>MALMNPMRMHGGVAPENYTDFSTPINPLGVPDVIRGLISESIKSEIYSFYPNYNYTALREAIAEFYNIEPSYIIPLNGAAEALYLIVGAEKPTTAIVCEPTFGDHRALFHALSMNYISVQYAEFPNMYVFPFNIVYMLSKSIKSKCIILFSNPNNPLGTCIPIEVIEKILHMYRNCIVIVDEAFMDLSRICKSAFKLVEEYKNIVILRSLTKTFAVPGLRIGFLYTSNTKLLHKIEVFRQPWNVNSIADYVFSRALTDYRNNLNEFLEHSKSVIETERQFLEYSFSELGLHFYKSYAPFILVRFHNDVKNIQHFLERFKIWIRDASSFQFLTRYHGRISVRLREDNEKLINALRIILKEKVYGEAQ</sequence>
<dbReference type="InterPro" id="IPR004839">
    <property type="entry name" value="Aminotransferase_I/II_large"/>
</dbReference>
<organism evidence="3">
    <name type="scientific">Ignisphaera aggregans</name>
    <dbReference type="NCBI Taxonomy" id="334771"/>
    <lineage>
        <taxon>Archaea</taxon>
        <taxon>Thermoproteota</taxon>
        <taxon>Thermoprotei</taxon>
        <taxon>Desulfurococcales</taxon>
        <taxon>Desulfurococcaceae</taxon>
        <taxon>Ignisphaera</taxon>
    </lineage>
</organism>
<dbReference type="PROSITE" id="PS00105">
    <property type="entry name" value="AA_TRANSFER_CLASS_1"/>
    <property type="match status" value="1"/>
</dbReference>
<name>A0A7J3JS78_9CREN</name>
<dbReference type="SUPFAM" id="SSF53383">
    <property type="entry name" value="PLP-dependent transferases"/>
    <property type="match status" value="1"/>
</dbReference>
<dbReference type="AlphaFoldDB" id="A0A7J3JS78"/>
<dbReference type="GO" id="GO:0030170">
    <property type="term" value="F:pyridoxal phosphate binding"/>
    <property type="evidence" value="ECO:0007669"/>
    <property type="project" value="InterPro"/>
</dbReference>
<keyword evidence="1 3" id="KW-0032">Aminotransferase</keyword>
<comment type="caution">
    <text evidence="3">The sequence shown here is derived from an EMBL/GenBank/DDBJ whole genome shotgun (WGS) entry which is preliminary data.</text>
</comment>
<dbReference type="PANTHER" id="PTHR42885">
    <property type="entry name" value="HISTIDINOL-PHOSPHATE AMINOTRANSFERASE-RELATED"/>
    <property type="match status" value="1"/>
</dbReference>
<feature type="domain" description="Aminotransferase class I/classII large" evidence="2">
    <location>
        <begin position="38"/>
        <end position="353"/>
    </location>
</feature>
<dbReference type="GO" id="GO:0008483">
    <property type="term" value="F:transaminase activity"/>
    <property type="evidence" value="ECO:0007669"/>
    <property type="project" value="UniProtKB-KW"/>
</dbReference>
<dbReference type="Pfam" id="PF00155">
    <property type="entry name" value="Aminotran_1_2"/>
    <property type="match status" value="1"/>
</dbReference>